<reference evidence="2 3" key="1">
    <citation type="submission" date="2009-04" db="EMBL/GenBank/DDBJ databases">
        <authorList>
            <person name="Sebastian Y."/>
            <person name="Madupu R."/>
            <person name="Durkin A.S."/>
            <person name="Torralba M."/>
            <person name="Methe B."/>
            <person name="Sutton G.G."/>
            <person name="Strausberg R.L."/>
            <person name="Nelson K.E."/>
        </authorList>
    </citation>
    <scope>NUCLEOTIDE SEQUENCE [LARGE SCALE GENOMIC DNA]</scope>
    <source>
        <strain evidence="3">ATCC 35406 / BCRC 14492 / JCM 8526 / NCTC 13058 / HG 370</strain>
    </source>
</reference>
<comment type="caution">
    <text evidence="2">The sequence shown here is derived from an EMBL/GenBank/DDBJ whole genome shotgun (WGS) entry which is preliminary data.</text>
</comment>
<sequence>MLTSSLLFVGCGRKSKEKLYQELLQETAQLQAEGNLASEESLASVIGRLDLFITEHPKNAHVEELRQKRSALADQRDRCRLFHIRNQYELITSDIGHPLREILENTQQLLLLLRSSEVQYLLNKYPNAKEYEPDLLEFRDEIQAIDAMATGSYSSLKEFNEEVEARQSHFEQSRFSSIPTLWEKHTDAKRKRLINMEIERAIDSIMPALEHEASVRTTYNHKHYKVKSIELISKTTPTWVSSPVGMICEATFRVNMVGAWFGIDRGTAKVSVKGGVFQTDSMGSIAYRILDHSELETTGDL</sequence>
<name>C3JCE8_POREA</name>
<dbReference type="Proteomes" id="UP000004295">
    <property type="component" value="Unassembled WGS sequence"/>
</dbReference>
<proteinExistence type="predicted"/>
<keyword evidence="3" id="KW-1185">Reference proteome</keyword>
<accession>C3JCE8</accession>
<evidence type="ECO:0000313" key="3">
    <source>
        <dbReference type="Proteomes" id="UP000004295"/>
    </source>
</evidence>
<dbReference type="STRING" id="553175.POREN0001_0093"/>
<organism evidence="2 3">
    <name type="scientific">Porphyromonas endodontalis (strain ATCC 35406 / DSM 24491 / JCM 8526 / CCUG 16442 / BCRC 14492 / NCTC 13058 / HG 370)</name>
    <name type="common">Bacteroides endodontalis</name>
    <dbReference type="NCBI Taxonomy" id="553175"/>
    <lineage>
        <taxon>Bacteria</taxon>
        <taxon>Pseudomonadati</taxon>
        <taxon>Bacteroidota</taxon>
        <taxon>Bacteroidia</taxon>
        <taxon>Bacteroidales</taxon>
        <taxon>Porphyromonadaceae</taxon>
        <taxon>Porphyromonas</taxon>
    </lineage>
</organism>
<evidence type="ECO:0000313" key="2">
    <source>
        <dbReference type="EMBL" id="EEN82100.1"/>
    </source>
</evidence>
<gene>
    <name evidence="2" type="ORF">POREN0001_0093</name>
</gene>
<dbReference type="AlphaFoldDB" id="C3JCE8"/>
<protein>
    <submittedName>
        <fullName evidence="2">Uncharacterized protein</fullName>
    </submittedName>
</protein>
<dbReference type="EMBL" id="ACNN01000032">
    <property type="protein sequence ID" value="EEN82100.1"/>
    <property type="molecule type" value="Genomic_DNA"/>
</dbReference>
<keyword evidence="1" id="KW-0175">Coiled coil</keyword>
<feature type="coiled-coil region" evidence="1">
    <location>
        <begin position="13"/>
        <end position="40"/>
    </location>
</feature>
<evidence type="ECO:0000256" key="1">
    <source>
        <dbReference type="SAM" id="Coils"/>
    </source>
</evidence>